<dbReference type="EMBL" id="JBCGUG010000017">
    <property type="protein sequence ID" value="MEM0706536.1"/>
    <property type="molecule type" value="Genomic_DNA"/>
</dbReference>
<dbReference type="InterPro" id="IPR001926">
    <property type="entry name" value="TrpB-like_PALP"/>
</dbReference>
<dbReference type="InterPro" id="IPR050147">
    <property type="entry name" value="Ser/Thr_Dehydratase"/>
</dbReference>
<dbReference type="Proteomes" id="UP001490940">
    <property type="component" value="Unassembled WGS sequence"/>
</dbReference>
<comment type="caution">
    <text evidence="5">The sequence shown here is derived from an EMBL/GenBank/DDBJ whole genome shotgun (WGS) entry which is preliminary data.</text>
</comment>
<proteinExistence type="predicted"/>
<evidence type="ECO:0000259" key="4">
    <source>
        <dbReference type="Pfam" id="PF00291"/>
    </source>
</evidence>
<dbReference type="Gene3D" id="3.40.50.1100">
    <property type="match status" value="2"/>
</dbReference>
<evidence type="ECO:0000313" key="6">
    <source>
        <dbReference type="Proteomes" id="UP001490940"/>
    </source>
</evidence>
<comment type="cofactor">
    <cofactor evidence="1">
        <name>pyridoxal 5'-phosphate</name>
        <dbReference type="ChEBI" id="CHEBI:597326"/>
    </cofactor>
</comment>
<keyword evidence="2" id="KW-0663">Pyridoxal phosphate</keyword>
<dbReference type="PANTHER" id="PTHR48078:SF6">
    <property type="entry name" value="L-THREONINE DEHYDRATASE CATABOLIC TDCB"/>
    <property type="match status" value="1"/>
</dbReference>
<evidence type="ECO:0000313" key="5">
    <source>
        <dbReference type="EMBL" id="MEM0706536.1"/>
    </source>
</evidence>
<evidence type="ECO:0000256" key="1">
    <source>
        <dbReference type="ARBA" id="ARBA00001933"/>
    </source>
</evidence>
<organism evidence="5 6">
    <name type="scientific">Enterobacter quasihormaechei</name>
    <dbReference type="NCBI Taxonomy" id="2529382"/>
    <lineage>
        <taxon>Bacteria</taxon>
        <taxon>Pseudomonadati</taxon>
        <taxon>Pseudomonadota</taxon>
        <taxon>Gammaproteobacteria</taxon>
        <taxon>Enterobacterales</taxon>
        <taxon>Enterobacteriaceae</taxon>
        <taxon>Enterobacter</taxon>
    </lineage>
</organism>
<reference evidence="5 6" key="1">
    <citation type="submission" date="2024-04" db="EMBL/GenBank/DDBJ databases">
        <title>Draft genome sequence of a multidrug-resistant Enterobacter quasihormaechei Hakim RU_CBWE strain isolated from pond surface water at the University of Rajshahi in Bangladesh.</title>
        <authorList>
            <person name="Raihan J."/>
            <person name="Islam M.S."/>
            <person name="Khan M.U."/>
            <person name="Romance M."/>
            <person name="Haque M.H."/>
        </authorList>
    </citation>
    <scope>NUCLEOTIDE SEQUENCE [LARGE SCALE GENOMIC DNA]</scope>
    <source>
        <strain evidence="5 6">Hakim RU_CBWE</strain>
    </source>
</reference>
<feature type="domain" description="Tryptophan synthase beta chain-like PALP" evidence="4">
    <location>
        <begin position="33"/>
        <end position="313"/>
    </location>
</feature>
<evidence type="ECO:0000256" key="2">
    <source>
        <dbReference type="ARBA" id="ARBA00022898"/>
    </source>
</evidence>
<keyword evidence="6" id="KW-1185">Reference proteome</keyword>
<sequence>MRSNGIPKLNLSEIQNQHEKLKEYIKFTPAIEVQTPLVRKLFNNGRLFLKLECMQHTGTFKARGALSSVLSMAPESEKYGITAVSAGNHAIAAAWAARIKNLSAKVVMQSSANAYRIALAQSEGAEVILAEDGKAAFAMADHLVEIEKRTFIHPFEGKYISLGTSGVGFEFLESVKELDAIIVSVGGGGLISGIAAAVKQIKADCMVYGVEPEGAASVSKSILVNKPVTLQSVSTIADSLAPPMSLPYSFSLIKNYVDKIVTVTDDEICGAMAVYQQEFKLAVEPAAAAALAAACGPLRERLKNKNIGVVVCGANIDCETYLKLMNKGIELIKSGKGGWLNIL</sequence>
<dbReference type="SUPFAM" id="SSF53686">
    <property type="entry name" value="Tryptophan synthase beta subunit-like PLP-dependent enzymes"/>
    <property type="match status" value="1"/>
</dbReference>
<keyword evidence="3" id="KW-0456">Lyase</keyword>
<dbReference type="RefSeq" id="WP_342698303.1">
    <property type="nucleotide sequence ID" value="NZ_JBCGUG010000017.1"/>
</dbReference>
<gene>
    <name evidence="5" type="ORF">AAGT82_19240</name>
</gene>
<evidence type="ECO:0000256" key="3">
    <source>
        <dbReference type="ARBA" id="ARBA00023239"/>
    </source>
</evidence>
<dbReference type="Pfam" id="PF00291">
    <property type="entry name" value="PALP"/>
    <property type="match status" value="1"/>
</dbReference>
<protein>
    <submittedName>
        <fullName evidence="5">Pyridoxal-phosphate dependent enzyme</fullName>
    </submittedName>
</protein>
<dbReference type="PANTHER" id="PTHR48078">
    <property type="entry name" value="THREONINE DEHYDRATASE, MITOCHONDRIAL-RELATED"/>
    <property type="match status" value="1"/>
</dbReference>
<dbReference type="InterPro" id="IPR036052">
    <property type="entry name" value="TrpB-like_PALP_sf"/>
</dbReference>
<name>A0ABU9PME2_9ENTR</name>
<accession>A0ABU9PME2</accession>